<dbReference type="PANTHER" id="PTHR13947">
    <property type="entry name" value="GNAT FAMILY N-ACETYLTRANSFERASE"/>
    <property type="match status" value="1"/>
</dbReference>
<keyword evidence="1 3" id="KW-0808">Transferase</keyword>
<dbReference type="RefSeq" id="WP_114746913.1">
    <property type="nucleotide sequence ID" value="NZ_QQAY01000017.1"/>
</dbReference>
<dbReference type="InterPro" id="IPR000182">
    <property type="entry name" value="GNAT_dom"/>
</dbReference>
<gene>
    <name evidence="3" type="ORF">DFR59_11732</name>
</gene>
<dbReference type="Proteomes" id="UP000255326">
    <property type="component" value="Unassembled WGS sequence"/>
</dbReference>
<dbReference type="EMBL" id="QQAY01000017">
    <property type="protein sequence ID" value="RDI38490.1"/>
    <property type="molecule type" value="Genomic_DNA"/>
</dbReference>
<comment type="caution">
    <text evidence="3">The sequence shown here is derived from an EMBL/GenBank/DDBJ whole genome shotgun (WGS) entry which is preliminary data.</text>
</comment>
<name>A0A370G5J9_9BACI</name>
<keyword evidence="4" id="KW-1185">Reference proteome</keyword>
<dbReference type="GO" id="GO:0008080">
    <property type="term" value="F:N-acetyltransferase activity"/>
    <property type="evidence" value="ECO:0007669"/>
    <property type="project" value="InterPro"/>
</dbReference>
<dbReference type="AlphaFoldDB" id="A0A370G5J9"/>
<dbReference type="SUPFAM" id="SSF55729">
    <property type="entry name" value="Acyl-CoA N-acyltransferases (Nat)"/>
    <property type="match status" value="1"/>
</dbReference>
<evidence type="ECO:0000259" key="2">
    <source>
        <dbReference type="PROSITE" id="PS51186"/>
    </source>
</evidence>
<dbReference type="CDD" id="cd04301">
    <property type="entry name" value="NAT_SF"/>
    <property type="match status" value="1"/>
</dbReference>
<dbReference type="InterPro" id="IPR050769">
    <property type="entry name" value="NAT_camello-type"/>
</dbReference>
<reference evidence="3 4" key="1">
    <citation type="submission" date="2018-07" db="EMBL/GenBank/DDBJ databases">
        <title>Genomic Encyclopedia of Type Strains, Phase IV (KMG-IV): sequencing the most valuable type-strain genomes for metagenomic binning, comparative biology and taxonomic classification.</title>
        <authorList>
            <person name="Goeker M."/>
        </authorList>
    </citation>
    <scope>NUCLEOTIDE SEQUENCE [LARGE SCALE GENOMIC DNA]</scope>
    <source>
        <strain evidence="3 4">DSM 25281</strain>
    </source>
</reference>
<evidence type="ECO:0000313" key="4">
    <source>
        <dbReference type="Proteomes" id="UP000255326"/>
    </source>
</evidence>
<dbReference type="OrthoDB" id="9803233at2"/>
<dbReference type="Gene3D" id="3.40.630.30">
    <property type="match status" value="1"/>
</dbReference>
<dbReference type="PANTHER" id="PTHR13947:SF37">
    <property type="entry name" value="LD18367P"/>
    <property type="match status" value="1"/>
</dbReference>
<evidence type="ECO:0000313" key="3">
    <source>
        <dbReference type="EMBL" id="RDI38490.1"/>
    </source>
</evidence>
<sequence>MVLIRDAHETELELIRKQRVEAYDEHKNKISSNHWKGLRTAISSKADQENGAMIFVAELEGEIVGSIVLCPEKTDVYRGLVGSSDYPEIRMLAVDPHARGKGIAPLLIEECLRRSKARGCTHIGLHTAPFMETAMKLYQKLGFHHVPEHDFEPADDGVVVKAFRKAL</sequence>
<organism evidence="3 4">
    <name type="scientific">Falsibacillus pallidus</name>
    <dbReference type="NCBI Taxonomy" id="493781"/>
    <lineage>
        <taxon>Bacteria</taxon>
        <taxon>Bacillati</taxon>
        <taxon>Bacillota</taxon>
        <taxon>Bacilli</taxon>
        <taxon>Bacillales</taxon>
        <taxon>Bacillaceae</taxon>
        <taxon>Falsibacillus</taxon>
    </lineage>
</organism>
<protein>
    <submittedName>
        <fullName evidence="3">Putative N-acetyltransferase YhbS</fullName>
    </submittedName>
</protein>
<dbReference type="InterPro" id="IPR016181">
    <property type="entry name" value="Acyl_CoA_acyltransferase"/>
</dbReference>
<evidence type="ECO:0000256" key="1">
    <source>
        <dbReference type="ARBA" id="ARBA00022679"/>
    </source>
</evidence>
<dbReference type="PROSITE" id="PS51186">
    <property type="entry name" value="GNAT"/>
    <property type="match status" value="1"/>
</dbReference>
<feature type="domain" description="N-acetyltransferase" evidence="2">
    <location>
        <begin position="2"/>
        <end position="167"/>
    </location>
</feature>
<proteinExistence type="predicted"/>
<dbReference type="Pfam" id="PF00583">
    <property type="entry name" value="Acetyltransf_1"/>
    <property type="match status" value="1"/>
</dbReference>
<accession>A0A370G5J9</accession>